<evidence type="ECO:0000313" key="3">
    <source>
        <dbReference type="Proteomes" id="UP000185494"/>
    </source>
</evidence>
<geneLocation type="plasmid" evidence="2 3">
    <name>1</name>
</geneLocation>
<sequence length="82" mass="9518">MWRNTALPVRILMLDARACIPVLCFVVYWSWTTLYIALAGTAFFGIISFFGLTVPALLRVLRRWLVGRLRPAVPAWRRRRLA</sequence>
<keyword evidence="1" id="KW-0812">Transmembrane</keyword>
<dbReference type="InterPro" id="IPR047756">
    <property type="entry name" value="IcmT-like"/>
</dbReference>
<keyword evidence="1" id="KW-0472">Membrane</keyword>
<gene>
    <name evidence="2" type="ORF">RGI145_22460</name>
</gene>
<dbReference type="NCBIfam" id="NF038220">
    <property type="entry name" value="IcmT_TraK"/>
    <property type="match status" value="1"/>
</dbReference>
<evidence type="ECO:0000313" key="2">
    <source>
        <dbReference type="EMBL" id="APT60122.1"/>
    </source>
</evidence>
<organism evidence="2 3">
    <name type="scientific">Roseomonas gilardii</name>
    <dbReference type="NCBI Taxonomy" id="257708"/>
    <lineage>
        <taxon>Bacteria</taxon>
        <taxon>Pseudomonadati</taxon>
        <taxon>Pseudomonadota</taxon>
        <taxon>Alphaproteobacteria</taxon>
        <taxon>Acetobacterales</taxon>
        <taxon>Roseomonadaceae</taxon>
        <taxon>Roseomonas</taxon>
    </lineage>
</organism>
<evidence type="ECO:0000256" key="1">
    <source>
        <dbReference type="SAM" id="Phobius"/>
    </source>
</evidence>
<name>A0A1L7AMZ9_9PROT</name>
<dbReference type="KEGG" id="rgi:RGI145_22460"/>
<keyword evidence="2" id="KW-0614">Plasmid</keyword>
<feature type="transmembrane region" description="Helical" evidence="1">
    <location>
        <begin position="12"/>
        <end position="31"/>
    </location>
</feature>
<reference evidence="2 3" key="1">
    <citation type="submission" date="2016-05" db="EMBL/GenBank/DDBJ databases">
        <title>Complete Genome and Methylome Analysis of Psychrotrophic Bacterial Isolates from Antarctic Lake Untersee.</title>
        <authorList>
            <person name="Fomenkov A."/>
            <person name="Akimov V.N."/>
            <person name="Vasilyeva L.V."/>
            <person name="Andersen D."/>
            <person name="Vincze T."/>
            <person name="Roberts R.J."/>
        </authorList>
    </citation>
    <scope>NUCLEOTIDE SEQUENCE [LARGE SCALE GENOMIC DNA]</scope>
    <source>
        <strain evidence="2 3">U14-5</strain>
        <plasmid evidence="3">Plasmid 1</plasmid>
    </source>
</reference>
<dbReference type="RefSeq" id="WP_019460428.1">
    <property type="nucleotide sequence ID" value="NZ_CP015585.1"/>
</dbReference>
<dbReference type="AlphaFoldDB" id="A0A1L7AMZ9"/>
<proteinExistence type="predicted"/>
<dbReference type="EMBL" id="CP015585">
    <property type="protein sequence ID" value="APT60122.1"/>
    <property type="molecule type" value="Genomic_DNA"/>
</dbReference>
<protein>
    <recommendedName>
        <fullName evidence="4">Intracellular multiplication protein IcmT</fullName>
    </recommendedName>
</protein>
<keyword evidence="1" id="KW-1133">Transmembrane helix</keyword>
<dbReference type="Proteomes" id="UP000185494">
    <property type="component" value="Chromosome 1"/>
</dbReference>
<evidence type="ECO:0008006" key="4">
    <source>
        <dbReference type="Google" id="ProtNLM"/>
    </source>
</evidence>
<feature type="transmembrane region" description="Helical" evidence="1">
    <location>
        <begin position="37"/>
        <end position="61"/>
    </location>
</feature>
<accession>A0A1L7AMZ9</accession>